<feature type="chain" id="PRO_5026159787" evidence="1">
    <location>
        <begin position="23"/>
        <end position="135"/>
    </location>
</feature>
<name>A0A6G5A0L8_RHIMP</name>
<sequence>MKAIVLLQLCLTFLLLMNVAYGGPFDALMNYFGESQQEGDTDDGPISRFIKRGPSGVGPSSGPSGGPFVSAFLRRLSESQPGEGAGEPFINALVSRLGESKQGGGADNGLISRLFQRGATGVGPDSALSDEEEEE</sequence>
<dbReference type="EMBL" id="GIKN01002278">
    <property type="protein sequence ID" value="NIE44551.1"/>
    <property type="molecule type" value="Transcribed_RNA"/>
</dbReference>
<evidence type="ECO:0000313" key="2">
    <source>
        <dbReference type="EMBL" id="NIE44551.1"/>
    </source>
</evidence>
<proteinExistence type="predicted"/>
<dbReference type="AlphaFoldDB" id="A0A6G5A0L8"/>
<organism evidence="2">
    <name type="scientific">Rhipicephalus microplus</name>
    <name type="common">Cattle tick</name>
    <name type="synonym">Boophilus microplus</name>
    <dbReference type="NCBI Taxonomy" id="6941"/>
    <lineage>
        <taxon>Eukaryota</taxon>
        <taxon>Metazoa</taxon>
        <taxon>Ecdysozoa</taxon>
        <taxon>Arthropoda</taxon>
        <taxon>Chelicerata</taxon>
        <taxon>Arachnida</taxon>
        <taxon>Acari</taxon>
        <taxon>Parasitiformes</taxon>
        <taxon>Ixodida</taxon>
        <taxon>Ixodoidea</taxon>
        <taxon>Ixodidae</taxon>
        <taxon>Rhipicephalinae</taxon>
        <taxon>Rhipicephalus</taxon>
        <taxon>Boophilus</taxon>
    </lineage>
</organism>
<protein>
    <submittedName>
        <fullName evidence="2">Putative secreted protein</fullName>
    </submittedName>
</protein>
<dbReference type="VEuPathDB" id="VectorBase:LOC119164233"/>
<evidence type="ECO:0000256" key="1">
    <source>
        <dbReference type="SAM" id="SignalP"/>
    </source>
</evidence>
<feature type="signal peptide" evidence="1">
    <location>
        <begin position="1"/>
        <end position="22"/>
    </location>
</feature>
<reference evidence="2" key="1">
    <citation type="submission" date="2020-03" db="EMBL/GenBank/DDBJ databases">
        <title>A transcriptome and proteome of the tick Rhipicephalus microplus shaped by the genetic composition of its hosts and developmental stage.</title>
        <authorList>
            <person name="Garcia G.R."/>
            <person name="Ribeiro J.M.C."/>
            <person name="Maruyama S.R."/>
            <person name="Gardinasse L.G."/>
            <person name="Nelson K."/>
            <person name="Ferreira B.R."/>
            <person name="Andrade T.G."/>
            <person name="Santos I.K.F.M."/>
        </authorList>
    </citation>
    <scope>NUCLEOTIDE SEQUENCE</scope>
    <source>
        <strain evidence="2">NSGR</strain>
        <tissue evidence="2">Salivary glands</tissue>
    </source>
</reference>
<accession>A0A6G5A0L8</accession>
<keyword evidence="1" id="KW-0732">Signal</keyword>